<keyword evidence="3" id="KW-1185">Reference proteome</keyword>
<dbReference type="PROSITE" id="PS50206">
    <property type="entry name" value="RHODANESE_3"/>
    <property type="match status" value="1"/>
</dbReference>
<dbReference type="Gene3D" id="3.40.250.10">
    <property type="entry name" value="Rhodanese-like domain"/>
    <property type="match status" value="1"/>
</dbReference>
<dbReference type="SMART" id="SM00450">
    <property type="entry name" value="RHOD"/>
    <property type="match status" value="1"/>
</dbReference>
<dbReference type="InterPro" id="IPR001763">
    <property type="entry name" value="Rhodanese-like_dom"/>
</dbReference>
<proteinExistence type="predicted"/>
<dbReference type="RefSeq" id="WP_311599882.1">
    <property type="nucleotide sequence ID" value="NZ_JAVREM010000021.1"/>
</dbReference>
<evidence type="ECO:0000313" key="2">
    <source>
        <dbReference type="EMBL" id="MDT0320158.1"/>
    </source>
</evidence>
<comment type="caution">
    <text evidence="2">The sequence shown here is derived from an EMBL/GenBank/DDBJ whole genome shotgun (WGS) entry which is preliminary data.</text>
</comment>
<evidence type="ECO:0000313" key="3">
    <source>
        <dbReference type="Proteomes" id="UP001183420"/>
    </source>
</evidence>
<dbReference type="Proteomes" id="UP001183420">
    <property type="component" value="Unassembled WGS sequence"/>
</dbReference>
<dbReference type="InterPro" id="IPR036873">
    <property type="entry name" value="Rhodanese-like_dom_sf"/>
</dbReference>
<accession>A0ABU2LSX0</accession>
<evidence type="ECO:0000259" key="1">
    <source>
        <dbReference type="PROSITE" id="PS50206"/>
    </source>
</evidence>
<dbReference type="PANTHER" id="PTHR43031:SF1">
    <property type="entry name" value="PYRIDINE NUCLEOTIDE-DISULPHIDE OXIDOREDUCTASE"/>
    <property type="match status" value="1"/>
</dbReference>
<organism evidence="2 3">
    <name type="scientific">Streptomyces millisiae</name>
    <dbReference type="NCBI Taxonomy" id="3075542"/>
    <lineage>
        <taxon>Bacteria</taxon>
        <taxon>Bacillati</taxon>
        <taxon>Actinomycetota</taxon>
        <taxon>Actinomycetes</taxon>
        <taxon>Kitasatosporales</taxon>
        <taxon>Streptomycetaceae</taxon>
        <taxon>Streptomyces</taxon>
    </lineage>
</organism>
<reference evidence="3" key="1">
    <citation type="submission" date="2023-07" db="EMBL/GenBank/DDBJ databases">
        <title>30 novel species of actinomycetes from the DSMZ collection.</title>
        <authorList>
            <person name="Nouioui I."/>
        </authorList>
    </citation>
    <scope>NUCLEOTIDE SEQUENCE [LARGE SCALE GENOMIC DNA]</scope>
    <source>
        <strain evidence="3">DSM 44918</strain>
    </source>
</reference>
<dbReference type="EMBL" id="JAVREM010000021">
    <property type="protein sequence ID" value="MDT0320158.1"/>
    <property type="molecule type" value="Genomic_DNA"/>
</dbReference>
<gene>
    <name evidence="2" type="ORF">RNC47_17635</name>
</gene>
<dbReference type="PANTHER" id="PTHR43031">
    <property type="entry name" value="FAD-DEPENDENT OXIDOREDUCTASE"/>
    <property type="match status" value="1"/>
</dbReference>
<dbReference type="InterPro" id="IPR050229">
    <property type="entry name" value="GlpE_sulfurtransferase"/>
</dbReference>
<feature type="domain" description="Rhodanese" evidence="1">
    <location>
        <begin position="14"/>
        <end position="104"/>
    </location>
</feature>
<dbReference type="Pfam" id="PF00581">
    <property type="entry name" value="Rhodanese"/>
    <property type="match status" value="1"/>
</dbReference>
<sequence>MSFAPVQNVPPTAVPADAPLLDVREPEEWAAGHAAGALHIPIGQVVERLPEIKEAAGDETLYVVCKVGGRSAQVAAYLAQQGIAVANVAGGLHAWQDAGRALVSDQENAEPFVL</sequence>
<name>A0ABU2LSX0_9ACTN</name>
<dbReference type="SUPFAM" id="SSF52821">
    <property type="entry name" value="Rhodanese/Cell cycle control phosphatase"/>
    <property type="match status" value="1"/>
</dbReference>
<protein>
    <submittedName>
        <fullName evidence="2">Rhodanese-like domain-containing protein</fullName>
    </submittedName>
</protein>